<accession>A0A2P5AKD4</accession>
<reference evidence="3" key="1">
    <citation type="submission" date="2016-06" db="EMBL/GenBank/DDBJ databases">
        <title>Parallel loss of symbiosis genes in relatives of nitrogen-fixing non-legume Parasponia.</title>
        <authorList>
            <person name="Van Velzen R."/>
            <person name="Holmer R."/>
            <person name="Bu F."/>
            <person name="Rutten L."/>
            <person name="Van Zeijl A."/>
            <person name="Liu W."/>
            <person name="Santuari L."/>
            <person name="Cao Q."/>
            <person name="Sharma T."/>
            <person name="Shen D."/>
            <person name="Roswanjaya Y."/>
            <person name="Wardhani T."/>
            <person name="Kalhor M.S."/>
            <person name="Jansen J."/>
            <person name="Van den Hoogen J."/>
            <person name="Gungor B."/>
            <person name="Hartog M."/>
            <person name="Hontelez J."/>
            <person name="Verver J."/>
            <person name="Yang W.-C."/>
            <person name="Schijlen E."/>
            <person name="Repin R."/>
            <person name="Schilthuizen M."/>
            <person name="Schranz E."/>
            <person name="Heidstra R."/>
            <person name="Miyata K."/>
            <person name="Fedorova E."/>
            <person name="Kohlen W."/>
            <person name="Bisseling T."/>
            <person name="Smit S."/>
            <person name="Geurts R."/>
        </authorList>
    </citation>
    <scope>NUCLEOTIDE SEQUENCE [LARGE SCALE GENOMIC DNA]</scope>
    <source>
        <strain evidence="3">cv. WU1-14</strain>
    </source>
</reference>
<evidence type="ECO:0008006" key="4">
    <source>
        <dbReference type="Google" id="ProtNLM"/>
    </source>
</evidence>
<evidence type="ECO:0000256" key="1">
    <source>
        <dbReference type="SAM" id="MobiDB-lite"/>
    </source>
</evidence>
<feature type="region of interest" description="Disordered" evidence="1">
    <location>
        <begin position="1"/>
        <end position="35"/>
    </location>
</feature>
<comment type="caution">
    <text evidence="2">The sequence shown here is derived from an EMBL/GenBank/DDBJ whole genome shotgun (WGS) entry which is preliminary data.</text>
</comment>
<dbReference type="AlphaFoldDB" id="A0A2P5AKD4"/>
<gene>
    <name evidence="2" type="ORF">PanWU01x14_323970</name>
</gene>
<dbReference type="EMBL" id="JXTB01000546">
    <property type="protein sequence ID" value="PON37008.1"/>
    <property type="molecule type" value="Genomic_DNA"/>
</dbReference>
<evidence type="ECO:0000313" key="3">
    <source>
        <dbReference type="Proteomes" id="UP000237105"/>
    </source>
</evidence>
<sequence length="244" mass="27586">MTRGRSRIPKQVYRPSTKSPKAIEIPTHVSPSNIVPTKKMVTNPIEEFDDVSETIELSQNPRVMVDPDGSKNSIHSLESPEKLSSSKTAENFDLNMIYRKKDEARVDVALFSKIDVNNSFYEVPDDSSRIGVTSKRTRSLTPMLPPWVAWRELWSSLLDIVVPIWYILGDFNVVLSSHEITGTSYSTFCFDFAGFLGVSTLIDLDTTGAFYTKIGRGAKDHYPLLLLRKDSRAPLPRTFHFQNV</sequence>
<proteinExistence type="predicted"/>
<name>A0A2P5AKD4_PARAD</name>
<keyword evidence="3" id="KW-1185">Reference proteome</keyword>
<dbReference type="Proteomes" id="UP000237105">
    <property type="component" value="Unassembled WGS sequence"/>
</dbReference>
<protein>
    <recommendedName>
        <fullName evidence="4">Endonuclease/exonuclease/phosphatase</fullName>
    </recommendedName>
</protein>
<organism evidence="2 3">
    <name type="scientific">Parasponia andersonii</name>
    <name type="common">Sponia andersonii</name>
    <dbReference type="NCBI Taxonomy" id="3476"/>
    <lineage>
        <taxon>Eukaryota</taxon>
        <taxon>Viridiplantae</taxon>
        <taxon>Streptophyta</taxon>
        <taxon>Embryophyta</taxon>
        <taxon>Tracheophyta</taxon>
        <taxon>Spermatophyta</taxon>
        <taxon>Magnoliopsida</taxon>
        <taxon>eudicotyledons</taxon>
        <taxon>Gunneridae</taxon>
        <taxon>Pentapetalae</taxon>
        <taxon>rosids</taxon>
        <taxon>fabids</taxon>
        <taxon>Rosales</taxon>
        <taxon>Cannabaceae</taxon>
        <taxon>Parasponia</taxon>
    </lineage>
</organism>
<evidence type="ECO:0000313" key="2">
    <source>
        <dbReference type="EMBL" id="PON37008.1"/>
    </source>
</evidence>
<feature type="region of interest" description="Disordered" evidence="1">
    <location>
        <begin position="62"/>
        <end position="82"/>
    </location>
</feature>